<feature type="transmembrane region" description="Helical" evidence="2">
    <location>
        <begin position="433"/>
        <end position="452"/>
    </location>
</feature>
<proteinExistence type="predicted"/>
<feature type="compositionally biased region" description="Basic and acidic residues" evidence="1">
    <location>
        <begin position="238"/>
        <end position="264"/>
    </location>
</feature>
<comment type="caution">
    <text evidence="3">The sequence shown here is derived from an EMBL/GenBank/DDBJ whole genome shotgun (WGS) entry which is preliminary data.</text>
</comment>
<dbReference type="Proteomes" id="UP000482800">
    <property type="component" value="Unassembled WGS sequence"/>
</dbReference>
<keyword evidence="2" id="KW-0812">Transmembrane</keyword>
<reference evidence="3 4" key="2">
    <citation type="submission" date="2020-03" db="EMBL/GenBank/DDBJ databases">
        <authorList>
            <person name="Ichikawa N."/>
            <person name="Kimura A."/>
            <person name="Kitahashi Y."/>
            <person name="Uohara A."/>
        </authorList>
    </citation>
    <scope>NUCLEOTIDE SEQUENCE [LARGE SCALE GENOMIC DNA]</scope>
    <source>
        <strain evidence="3 4">NBRC 108639</strain>
    </source>
</reference>
<organism evidence="3 4">
    <name type="scientific">Phytohabitans houttuyneae</name>
    <dbReference type="NCBI Taxonomy" id="1076126"/>
    <lineage>
        <taxon>Bacteria</taxon>
        <taxon>Bacillati</taxon>
        <taxon>Actinomycetota</taxon>
        <taxon>Actinomycetes</taxon>
        <taxon>Micromonosporales</taxon>
        <taxon>Micromonosporaceae</taxon>
    </lineage>
</organism>
<accession>A0A6V8KIC5</accession>
<feature type="transmembrane region" description="Helical" evidence="2">
    <location>
        <begin position="296"/>
        <end position="315"/>
    </location>
</feature>
<evidence type="ECO:0000256" key="1">
    <source>
        <dbReference type="SAM" id="MobiDB-lite"/>
    </source>
</evidence>
<feature type="compositionally biased region" description="Low complexity" evidence="1">
    <location>
        <begin position="165"/>
        <end position="203"/>
    </location>
</feature>
<protein>
    <submittedName>
        <fullName evidence="3">Uncharacterized protein</fullName>
    </submittedName>
</protein>
<feature type="region of interest" description="Disordered" evidence="1">
    <location>
        <begin position="1"/>
        <end position="294"/>
    </location>
</feature>
<feature type="compositionally biased region" description="Low complexity" evidence="1">
    <location>
        <begin position="37"/>
        <end position="48"/>
    </location>
</feature>
<sequence>MPLTGAGPDSPGATDSLALEAEGTATRPPTTHPTDQASPAHAASAHDAGTPDAGTPDDDAERTAVWPDLSDAAQTHAVPAATEPEDARTSELATAEADVAERPRAGASQAAVETDGAASVAAASDALTGEKDLAATDSPKRPRRITRAERTSSATAPTAEQAADGTAPTAERATGGAAPAAERAASGAAPAADRAAAEPATAELKGAGRAGGDSPATEEIDLLIEPDAAPTQPIGVREAGRETRETVRIAVPERESAPPPDERPFWMPVQEMPRGSRRPPMRERPGRPPKAPRRPATGLVALLVLALVATFFAWVSAEPLWLAVGHGDEGTATVTECTGDGVSQRCLGEFTAASGAFTAERVRLLGVGDRDGEGTTVAAKMVAPDSGRAYVDAASGVIHLRWALGMALVLLCGVGIVWATGSLRLETRRARRRATLAGLAGPVLVAIAFLAATF</sequence>
<dbReference type="EMBL" id="BLPF01000001">
    <property type="protein sequence ID" value="GFJ80475.1"/>
    <property type="molecule type" value="Genomic_DNA"/>
</dbReference>
<keyword evidence="4" id="KW-1185">Reference proteome</keyword>
<dbReference type="AlphaFoldDB" id="A0A6V8KIC5"/>
<dbReference type="RefSeq" id="WP_218579066.1">
    <property type="nucleotide sequence ID" value="NZ_BLPF01000001.1"/>
</dbReference>
<gene>
    <name evidence="3" type="ORF">Phou_046550</name>
</gene>
<feature type="compositionally biased region" description="Polar residues" evidence="1">
    <location>
        <begin position="27"/>
        <end position="36"/>
    </location>
</feature>
<evidence type="ECO:0000256" key="2">
    <source>
        <dbReference type="SAM" id="Phobius"/>
    </source>
</evidence>
<name>A0A6V8KIC5_9ACTN</name>
<keyword evidence="2" id="KW-1133">Transmembrane helix</keyword>
<evidence type="ECO:0000313" key="4">
    <source>
        <dbReference type="Proteomes" id="UP000482800"/>
    </source>
</evidence>
<reference evidence="3 4" key="1">
    <citation type="submission" date="2020-03" db="EMBL/GenBank/DDBJ databases">
        <title>Whole genome shotgun sequence of Phytohabitans houttuyneae NBRC 108639.</title>
        <authorList>
            <person name="Komaki H."/>
            <person name="Tamura T."/>
        </authorList>
    </citation>
    <scope>NUCLEOTIDE SEQUENCE [LARGE SCALE GENOMIC DNA]</scope>
    <source>
        <strain evidence="3 4">NBRC 108639</strain>
    </source>
</reference>
<feature type="transmembrane region" description="Helical" evidence="2">
    <location>
        <begin position="402"/>
        <end position="421"/>
    </location>
</feature>
<feature type="compositionally biased region" description="Basic and acidic residues" evidence="1">
    <location>
        <begin position="128"/>
        <end position="150"/>
    </location>
</feature>
<keyword evidence="2" id="KW-0472">Membrane</keyword>
<feature type="compositionally biased region" description="Low complexity" evidence="1">
    <location>
        <begin position="110"/>
        <end position="127"/>
    </location>
</feature>
<evidence type="ECO:0000313" key="3">
    <source>
        <dbReference type="EMBL" id="GFJ80475.1"/>
    </source>
</evidence>